<keyword evidence="3 6" id="KW-0808">Transferase</keyword>
<dbReference type="CDD" id="cd18095">
    <property type="entry name" value="SpoU-like_rRNA-MTase"/>
    <property type="match status" value="1"/>
</dbReference>
<comment type="similarity">
    <text evidence="1">Belongs to the class IV-like SAM-binding methyltransferase superfamily. RNA methyltransferase TrmH family.</text>
</comment>
<dbReference type="Pfam" id="PF00588">
    <property type="entry name" value="SpoU_methylase"/>
    <property type="match status" value="1"/>
</dbReference>
<dbReference type="InterPro" id="IPR051259">
    <property type="entry name" value="rRNA_Methyltransferase"/>
</dbReference>
<dbReference type="GO" id="GO:0008173">
    <property type="term" value="F:RNA methyltransferase activity"/>
    <property type="evidence" value="ECO:0007669"/>
    <property type="project" value="InterPro"/>
</dbReference>
<dbReference type="Gene3D" id="3.40.1280.10">
    <property type="match status" value="1"/>
</dbReference>
<dbReference type="PANTHER" id="PTHR43191:SF2">
    <property type="entry name" value="RRNA METHYLTRANSFERASE 3, MITOCHONDRIAL"/>
    <property type="match status" value="1"/>
</dbReference>
<dbReference type="RefSeq" id="WP_074755820.1">
    <property type="nucleotide sequence ID" value="NZ_FOGJ01000010.1"/>
</dbReference>
<dbReference type="Gene3D" id="3.30.1330.30">
    <property type="match status" value="1"/>
</dbReference>
<organism evidence="6 7">
    <name type="scientific">Butyrivibrio fibrisolvens</name>
    <dbReference type="NCBI Taxonomy" id="831"/>
    <lineage>
        <taxon>Bacteria</taxon>
        <taxon>Bacillati</taxon>
        <taxon>Bacillota</taxon>
        <taxon>Clostridia</taxon>
        <taxon>Lachnospirales</taxon>
        <taxon>Lachnospiraceae</taxon>
        <taxon>Butyrivibrio</taxon>
    </lineage>
</organism>
<keyword evidence="2 6" id="KW-0489">Methyltransferase</keyword>
<proteinExistence type="inferred from homology"/>
<evidence type="ECO:0000313" key="6">
    <source>
        <dbReference type="EMBL" id="SER73990.1"/>
    </source>
</evidence>
<evidence type="ECO:0000256" key="2">
    <source>
        <dbReference type="ARBA" id="ARBA00022603"/>
    </source>
</evidence>
<evidence type="ECO:0000256" key="1">
    <source>
        <dbReference type="ARBA" id="ARBA00007228"/>
    </source>
</evidence>
<dbReference type="Proteomes" id="UP000182584">
    <property type="component" value="Unassembled WGS sequence"/>
</dbReference>
<dbReference type="GO" id="GO:0006396">
    <property type="term" value="P:RNA processing"/>
    <property type="evidence" value="ECO:0007669"/>
    <property type="project" value="InterPro"/>
</dbReference>
<dbReference type="InterPro" id="IPR029026">
    <property type="entry name" value="tRNA_m1G_MTases_N"/>
</dbReference>
<dbReference type="SUPFAM" id="SSF75217">
    <property type="entry name" value="alpha/beta knot"/>
    <property type="match status" value="1"/>
</dbReference>
<dbReference type="eggNOG" id="COG0566">
    <property type="taxonomic scope" value="Bacteria"/>
</dbReference>
<evidence type="ECO:0000259" key="4">
    <source>
        <dbReference type="Pfam" id="PF00588"/>
    </source>
</evidence>
<dbReference type="InterPro" id="IPR029064">
    <property type="entry name" value="Ribosomal_eL30-like_sf"/>
</dbReference>
<dbReference type="GO" id="GO:0003723">
    <property type="term" value="F:RNA binding"/>
    <property type="evidence" value="ECO:0007669"/>
    <property type="project" value="InterPro"/>
</dbReference>
<dbReference type="PANTHER" id="PTHR43191">
    <property type="entry name" value="RRNA METHYLTRANSFERASE 3"/>
    <property type="match status" value="1"/>
</dbReference>
<evidence type="ECO:0000313" key="7">
    <source>
        <dbReference type="Proteomes" id="UP000182584"/>
    </source>
</evidence>
<dbReference type="InterPro" id="IPR053888">
    <property type="entry name" value="MRM3-like_sub_bind"/>
</dbReference>
<dbReference type="SUPFAM" id="SSF55315">
    <property type="entry name" value="L30e-like"/>
    <property type="match status" value="1"/>
</dbReference>
<dbReference type="OrthoDB" id="9794400at2"/>
<dbReference type="InterPro" id="IPR001537">
    <property type="entry name" value="SpoU_MeTrfase"/>
</dbReference>
<dbReference type="EMBL" id="FOGJ01000010">
    <property type="protein sequence ID" value="SER73990.1"/>
    <property type="molecule type" value="Genomic_DNA"/>
</dbReference>
<feature type="domain" description="MRM3-like substrate binding" evidence="5">
    <location>
        <begin position="7"/>
        <end position="94"/>
    </location>
</feature>
<evidence type="ECO:0000256" key="3">
    <source>
        <dbReference type="ARBA" id="ARBA00022679"/>
    </source>
</evidence>
<evidence type="ECO:0000259" key="5">
    <source>
        <dbReference type="Pfam" id="PF22435"/>
    </source>
</evidence>
<accession>A0A1H9RMG2</accession>
<feature type="domain" description="tRNA/rRNA methyltransferase SpoU type" evidence="4">
    <location>
        <begin position="124"/>
        <end position="262"/>
    </location>
</feature>
<dbReference type="InterPro" id="IPR029028">
    <property type="entry name" value="Alpha/beta_knot_MTases"/>
</dbReference>
<name>A0A1H9RMG2_BUTFI</name>
<protein>
    <submittedName>
        <fullName evidence="6">RNA methyltransferase, TrmH family</fullName>
    </submittedName>
</protein>
<dbReference type="Pfam" id="PF22435">
    <property type="entry name" value="MRM3-like_sub_bind"/>
    <property type="match status" value="1"/>
</dbReference>
<sequence>MISSPSNEKVKRIVAYNAKNRLRKEDKVFIVEGIRMQVEIPVDLILETYVSESFLQKASDKDMEYLRSLPLGYEEVTDQIFKKMSDTKTPQGILSLARQAEYSDEDLLTPARNRDGSSTGYAPLILILEGIQDPGNLGTIFRSAEGAGVTGIYMSSDCADVYNSKVVRSTMGAIFRQPFKYTDDLLGTINMLKDKGIVSYAAHLKGTKNYDELDFTKGTAFLIGNEGNGLSNEIADAADEYLLIPMLGQVESMNAATSAALLGFEAARQRRIG</sequence>
<gene>
    <name evidence="6" type="ORF">SAMN04487884_11038</name>
</gene>
<dbReference type="GO" id="GO:0032259">
    <property type="term" value="P:methylation"/>
    <property type="evidence" value="ECO:0007669"/>
    <property type="project" value="UniProtKB-KW"/>
</dbReference>
<reference evidence="6 7" key="1">
    <citation type="submission" date="2016-10" db="EMBL/GenBank/DDBJ databases">
        <authorList>
            <person name="de Groot N.N."/>
        </authorList>
    </citation>
    <scope>NUCLEOTIDE SEQUENCE [LARGE SCALE GENOMIC DNA]</scope>
    <source>
        <strain evidence="6 7">AR40</strain>
    </source>
</reference>
<dbReference type="AlphaFoldDB" id="A0A1H9RMG2"/>